<evidence type="ECO:0000313" key="1">
    <source>
        <dbReference type="EMBL" id="KAB8295325.1"/>
    </source>
</evidence>
<dbReference type="InterPro" id="IPR021476">
    <property type="entry name" value="Egh16-like"/>
</dbReference>
<dbReference type="Pfam" id="PF11327">
    <property type="entry name" value="Egh16-like"/>
    <property type="match status" value="1"/>
</dbReference>
<protein>
    <submittedName>
        <fullName evidence="1">Uncharacterized protein</fullName>
    </submittedName>
</protein>
<proteinExistence type="predicted"/>
<sequence length="140" mass="14067">MYTQSILDCLLAVSPLVTVHGKIAVVTGDLGDNSTALGIKGAVIPGAGPNPKTELDTTVFNTGRNNCGKTQASGTNKTEAGVTKSMALSGGTLPQISTSNASISGTFHIVTSDGAGPLRAMVDTTGRGDFSKSVKAVVTT</sequence>
<evidence type="ECO:0000313" key="2">
    <source>
        <dbReference type="Proteomes" id="UP000326757"/>
    </source>
</evidence>
<comment type="caution">
    <text evidence="1">The sequence shown here is derived from an EMBL/GenBank/DDBJ whole genome shotgun (WGS) entry which is preliminary data.</text>
</comment>
<dbReference type="PANTHER" id="PTHR34618">
    <property type="entry name" value="SURFACE PROTEIN MAS1, PUTATIVE-RELATED"/>
    <property type="match status" value="1"/>
</dbReference>
<name>A0A5N6K0K7_MONLA</name>
<dbReference type="EMBL" id="VIGI01000010">
    <property type="protein sequence ID" value="KAB8295325.1"/>
    <property type="molecule type" value="Genomic_DNA"/>
</dbReference>
<gene>
    <name evidence="1" type="ORF">EYC80_007227</name>
</gene>
<dbReference type="OrthoDB" id="5418436at2759"/>
<dbReference type="Proteomes" id="UP000326757">
    <property type="component" value="Unassembled WGS sequence"/>
</dbReference>
<dbReference type="AlphaFoldDB" id="A0A5N6K0K7"/>
<organism evidence="1 2">
    <name type="scientific">Monilinia laxa</name>
    <name type="common">Brown rot fungus</name>
    <name type="synonym">Sclerotinia laxa</name>
    <dbReference type="NCBI Taxonomy" id="61186"/>
    <lineage>
        <taxon>Eukaryota</taxon>
        <taxon>Fungi</taxon>
        <taxon>Dikarya</taxon>
        <taxon>Ascomycota</taxon>
        <taxon>Pezizomycotina</taxon>
        <taxon>Leotiomycetes</taxon>
        <taxon>Helotiales</taxon>
        <taxon>Sclerotiniaceae</taxon>
        <taxon>Monilinia</taxon>
    </lineage>
</organism>
<keyword evidence="2" id="KW-1185">Reference proteome</keyword>
<dbReference type="PANTHER" id="PTHR34618:SF4">
    <property type="entry name" value="CAS1"/>
    <property type="match status" value="1"/>
</dbReference>
<reference evidence="1 2" key="1">
    <citation type="submission" date="2019-06" db="EMBL/GenBank/DDBJ databases">
        <title>Genome Sequence of the Brown Rot Fungal Pathogen Monilinia laxa.</title>
        <authorList>
            <person name="De Miccolis Angelini R.M."/>
            <person name="Landi L."/>
            <person name="Abate D."/>
            <person name="Pollastro S."/>
            <person name="Romanazzi G."/>
            <person name="Faretra F."/>
        </authorList>
    </citation>
    <scope>NUCLEOTIDE SEQUENCE [LARGE SCALE GENOMIC DNA]</scope>
    <source>
        <strain evidence="1 2">Mlax316</strain>
    </source>
</reference>
<accession>A0A5N6K0K7</accession>